<feature type="compositionally biased region" description="Polar residues" evidence="1">
    <location>
        <begin position="387"/>
        <end position="402"/>
    </location>
</feature>
<feature type="region of interest" description="Disordered" evidence="1">
    <location>
        <begin position="453"/>
        <end position="473"/>
    </location>
</feature>
<dbReference type="STRING" id="71717.A0A4Y7T3M0"/>
<feature type="compositionally biased region" description="Basic residues" evidence="1">
    <location>
        <begin position="33"/>
        <end position="45"/>
    </location>
</feature>
<feature type="compositionally biased region" description="Basic and acidic residues" evidence="1">
    <location>
        <begin position="77"/>
        <end position="94"/>
    </location>
</feature>
<gene>
    <name evidence="2" type="ORF">FA13DRAFT_1711816</name>
</gene>
<feature type="compositionally biased region" description="Low complexity" evidence="1">
    <location>
        <begin position="59"/>
        <end position="72"/>
    </location>
</feature>
<proteinExistence type="predicted"/>
<evidence type="ECO:0000313" key="2">
    <source>
        <dbReference type="EMBL" id="TEB28528.1"/>
    </source>
</evidence>
<dbReference type="Proteomes" id="UP000298030">
    <property type="component" value="Unassembled WGS sequence"/>
</dbReference>
<evidence type="ECO:0000256" key="1">
    <source>
        <dbReference type="SAM" id="MobiDB-lite"/>
    </source>
</evidence>
<sequence>MTVPATSKASTSPTAAIARLAHGVMDSALSSHPRTHTPSRNHKRLASTGGGRDTPYPRASELQPPAALPSPALKRRKVEEGRPETGSLGHEDARATVQGAPLPAVSPRPGALEASIEALKKRVEPLAQTAEITPSPTTRGLSIGAASHGVWDELADSSPTQQAFINGVHLQAPMEGVVTTPPIKRCGDGRPQVGYTEFLGNRGHSKEELMAVDTSASEGSSFDVSKNEVLGQQTSTMPHRWGMRDEFTVNGVGQALSVTTWAPPPGLPVAAKALQAAAADGWCPSQSKGHISFLIPGVIWGPAKNRDIHRSDSQIVGLISHREEPLPPNLAEQYSDDHPIRVDETQLIVAQFLKAMGKSPCLTQVGNALKRASKKRRQAPSLPSPVHQPSKTRITIGNSPSDSEGELVQAALFKHPLRRNHRNISLLALTPFQTEEMELVQALPFRAPLRRVAGPTDSTETECVRGVPPNPPLRVMAPPSNMDEGEIVQALSSKLHLQRFPRKAYPSPSGEGEGGLVSACSTLFRLHEPLLIASGSRIAHVPCPGHEVASGAVASSPYISPGGLMHNGKCSTNSSSSQYEAVPARSSVSRQVLIPRGDGTPTCRQQASMAQPLATFSSSSGRQAQPASLLLDLKFLGYEWRYPNSCFVDASSEVWFRSFYGGWSTSELEGLRSMIPKGAFLEFLIGHYLARGCLLDGGRQCPKMTILHELIDELKRGQLEILRYIHDVWKLVPWGAYFCSATWLVHAVRDSDPPIQVQKHFGIQHDSLLRCVKGHVTLDNNSPPPAVIHPIQPNITLMLQAKYCSKSAFTLEHYFEHYIPLDKNNKYLHKTARPLRCSREGCPHQAVVASVQISWPKILNCSIYGVSGTPPHTELLQKPQSFIISDPHDGEHIQYTLVGSVLHGEDHYTSEVIFGGAKFTYDDLVSVRNRGQGYAVVNPASEQWYNNKKPQFLTYLRTSHKTTTRRPWYDVLSDGQELERVNEETLDVVSDDDHPFDPNEDIQQAILASMDTQKAGTGPTKG</sequence>
<reference evidence="2 3" key="1">
    <citation type="journal article" date="2019" name="Nat. Ecol. Evol.">
        <title>Megaphylogeny resolves global patterns of mushroom evolution.</title>
        <authorList>
            <person name="Varga T."/>
            <person name="Krizsan K."/>
            <person name="Foldi C."/>
            <person name="Dima B."/>
            <person name="Sanchez-Garcia M."/>
            <person name="Sanchez-Ramirez S."/>
            <person name="Szollosi G.J."/>
            <person name="Szarkandi J.G."/>
            <person name="Papp V."/>
            <person name="Albert L."/>
            <person name="Andreopoulos W."/>
            <person name="Angelini C."/>
            <person name="Antonin V."/>
            <person name="Barry K.W."/>
            <person name="Bougher N.L."/>
            <person name="Buchanan P."/>
            <person name="Buyck B."/>
            <person name="Bense V."/>
            <person name="Catcheside P."/>
            <person name="Chovatia M."/>
            <person name="Cooper J."/>
            <person name="Damon W."/>
            <person name="Desjardin D."/>
            <person name="Finy P."/>
            <person name="Geml J."/>
            <person name="Haridas S."/>
            <person name="Hughes K."/>
            <person name="Justo A."/>
            <person name="Karasinski D."/>
            <person name="Kautmanova I."/>
            <person name="Kiss B."/>
            <person name="Kocsube S."/>
            <person name="Kotiranta H."/>
            <person name="LaButti K.M."/>
            <person name="Lechner B.E."/>
            <person name="Liimatainen K."/>
            <person name="Lipzen A."/>
            <person name="Lukacs Z."/>
            <person name="Mihaltcheva S."/>
            <person name="Morgado L.N."/>
            <person name="Niskanen T."/>
            <person name="Noordeloos M.E."/>
            <person name="Ohm R.A."/>
            <person name="Ortiz-Santana B."/>
            <person name="Ovrebo C."/>
            <person name="Racz N."/>
            <person name="Riley R."/>
            <person name="Savchenko A."/>
            <person name="Shiryaev A."/>
            <person name="Soop K."/>
            <person name="Spirin V."/>
            <person name="Szebenyi C."/>
            <person name="Tomsovsky M."/>
            <person name="Tulloss R.E."/>
            <person name="Uehling J."/>
            <person name="Grigoriev I.V."/>
            <person name="Vagvolgyi C."/>
            <person name="Papp T."/>
            <person name="Martin F.M."/>
            <person name="Miettinen O."/>
            <person name="Hibbett D.S."/>
            <person name="Nagy L.G."/>
        </authorList>
    </citation>
    <scope>NUCLEOTIDE SEQUENCE [LARGE SCALE GENOMIC DNA]</scope>
    <source>
        <strain evidence="2 3">FP101781</strain>
    </source>
</reference>
<dbReference type="AlphaFoldDB" id="A0A4Y7T3M0"/>
<feature type="region of interest" description="Disordered" evidence="1">
    <location>
        <begin position="372"/>
        <end position="403"/>
    </location>
</feature>
<accession>A0A4Y7T3M0</accession>
<dbReference type="EMBL" id="QPFP01000032">
    <property type="protein sequence ID" value="TEB28528.1"/>
    <property type="molecule type" value="Genomic_DNA"/>
</dbReference>
<comment type="caution">
    <text evidence="2">The sequence shown here is derived from an EMBL/GenBank/DDBJ whole genome shotgun (WGS) entry which is preliminary data.</text>
</comment>
<dbReference type="OrthoDB" id="3046222at2759"/>
<evidence type="ECO:0000313" key="3">
    <source>
        <dbReference type="Proteomes" id="UP000298030"/>
    </source>
</evidence>
<protein>
    <submittedName>
        <fullName evidence="2">Uncharacterized protein</fullName>
    </submittedName>
</protein>
<name>A0A4Y7T3M0_COPMI</name>
<keyword evidence="3" id="KW-1185">Reference proteome</keyword>
<organism evidence="2 3">
    <name type="scientific">Coprinellus micaceus</name>
    <name type="common">Glistening ink-cap mushroom</name>
    <name type="synonym">Coprinus micaceus</name>
    <dbReference type="NCBI Taxonomy" id="71717"/>
    <lineage>
        <taxon>Eukaryota</taxon>
        <taxon>Fungi</taxon>
        <taxon>Dikarya</taxon>
        <taxon>Basidiomycota</taxon>
        <taxon>Agaricomycotina</taxon>
        <taxon>Agaricomycetes</taxon>
        <taxon>Agaricomycetidae</taxon>
        <taxon>Agaricales</taxon>
        <taxon>Agaricineae</taxon>
        <taxon>Psathyrellaceae</taxon>
        <taxon>Coprinellus</taxon>
    </lineage>
</organism>
<feature type="region of interest" description="Disordered" evidence="1">
    <location>
        <begin position="29"/>
        <end position="94"/>
    </location>
</feature>